<proteinExistence type="predicted"/>
<evidence type="ECO:0000313" key="2">
    <source>
        <dbReference type="EMBL" id="CDR93814.1"/>
    </source>
</evidence>
<dbReference type="Proteomes" id="UP000033188">
    <property type="component" value="Chromosome 1"/>
</dbReference>
<evidence type="ECO:0000256" key="1">
    <source>
        <dbReference type="SAM" id="MobiDB-lite"/>
    </source>
</evidence>
<dbReference type="RefSeq" id="XP_012766000.1">
    <property type="nucleotide sequence ID" value="XM_012910546.1"/>
</dbReference>
<sequence>MGARMDGTSSARQQEREEPSTKFSVRRQQRQTENRLKARSHIAQYRIRQHNNNKQCCITLSKYLNQNMNMV</sequence>
<dbReference type="VEuPathDB" id="PiroplasmaDB:BBBOND_0101430"/>
<gene>
    <name evidence="2" type="ORF">BBBOND_0101430</name>
</gene>
<reference evidence="3" key="1">
    <citation type="journal article" date="2014" name="Nucleic Acids Res.">
        <title>The evolutionary dynamics of variant antigen genes in Babesia reveal a history of genomic innovation underlying host-parasite interaction.</title>
        <authorList>
            <person name="Jackson A.P."/>
            <person name="Otto T.D."/>
            <person name="Darby A."/>
            <person name="Ramaprasad A."/>
            <person name="Xia D."/>
            <person name="Echaide I.E."/>
            <person name="Farber M."/>
            <person name="Gahlot S."/>
            <person name="Gamble J."/>
            <person name="Gupta D."/>
            <person name="Gupta Y."/>
            <person name="Jackson L."/>
            <person name="Malandrin L."/>
            <person name="Malas T.B."/>
            <person name="Moussa E."/>
            <person name="Nair M."/>
            <person name="Reid A.J."/>
            <person name="Sanders M."/>
            <person name="Sharma J."/>
            <person name="Tracey A."/>
            <person name="Quail M.A."/>
            <person name="Weir W."/>
            <person name="Wastling J.M."/>
            <person name="Hall N."/>
            <person name="Willadsen P."/>
            <person name="Lingelbach K."/>
            <person name="Shiels B."/>
            <person name="Tait A."/>
            <person name="Berriman M."/>
            <person name="Allred D.R."/>
            <person name="Pain A."/>
        </authorList>
    </citation>
    <scope>NUCLEOTIDE SEQUENCE [LARGE SCALE GENOMIC DNA]</scope>
    <source>
        <strain evidence="3">Bond</strain>
    </source>
</reference>
<dbReference type="EMBL" id="LK391707">
    <property type="protein sequence ID" value="CDR93814.1"/>
    <property type="molecule type" value="Genomic_DNA"/>
</dbReference>
<dbReference type="GeneID" id="24562355"/>
<feature type="region of interest" description="Disordered" evidence="1">
    <location>
        <begin position="1"/>
        <end position="38"/>
    </location>
</feature>
<dbReference type="AlphaFoldDB" id="A0A061D4F8"/>
<dbReference type="KEGG" id="bbig:BBBOND_0101430"/>
<evidence type="ECO:0000313" key="3">
    <source>
        <dbReference type="Proteomes" id="UP000033188"/>
    </source>
</evidence>
<name>A0A061D4F8_BABBI</name>
<organism evidence="2 3">
    <name type="scientific">Babesia bigemina</name>
    <dbReference type="NCBI Taxonomy" id="5866"/>
    <lineage>
        <taxon>Eukaryota</taxon>
        <taxon>Sar</taxon>
        <taxon>Alveolata</taxon>
        <taxon>Apicomplexa</taxon>
        <taxon>Aconoidasida</taxon>
        <taxon>Piroplasmida</taxon>
        <taxon>Babesiidae</taxon>
        <taxon>Babesia</taxon>
    </lineage>
</organism>
<keyword evidence="3" id="KW-1185">Reference proteome</keyword>
<protein>
    <submittedName>
        <fullName evidence="2">Uncharacterized protein</fullName>
    </submittedName>
</protein>
<accession>A0A061D4F8</accession>